<dbReference type="EC" id="1.16.1.9" evidence="3"/>
<evidence type="ECO:0000256" key="8">
    <source>
        <dbReference type="ARBA" id="ARBA00022989"/>
    </source>
</evidence>
<dbReference type="Pfam" id="PF01794">
    <property type="entry name" value="Ferric_reduct"/>
    <property type="match status" value="1"/>
</dbReference>
<evidence type="ECO:0000256" key="3">
    <source>
        <dbReference type="ARBA" id="ARBA00012668"/>
    </source>
</evidence>
<dbReference type="PANTHER" id="PTHR32361:SF28">
    <property type="entry name" value="FRP1P"/>
    <property type="match status" value="1"/>
</dbReference>
<dbReference type="InterPro" id="IPR013121">
    <property type="entry name" value="Fe_red_NAD-bd_6"/>
</dbReference>
<keyword evidence="10" id="KW-0406">Ion transport</keyword>
<sequence length="505" mass="55480">MAWWAGNPLDMFGCHLGTNGEVVGAVVWAAWLLLLCFVQTGDDYMHITKRFGIIASSQLPFQYLLALKSPYSPLQILTRSSHETLNGLHQHLGYMTTFLLYLHAALYINLYVIMELLAAKLQEAYVLCGVVGIVAFTAVGTTALTPVRRWSYRVFYVTHVTLATALLPVLFFHVSHIRIYLYETAPIYAFNALLRGLNTQKFSGTVKLMPDSSLVKISISLPKPANAKQVSKWQAGQHAYVSLAGHPFLRAFRSNPFTVASIPAVDGTLTFVARVLDGNTAKLAQQATGRKLSSQTLSIEGPYGVATHADKLLGYDRVLLVAGGVGATFLVPLYRQLLADLSPSKGSYRRQRVNFLWMARSKADVAWALPADAKERASFTERLTIRLTGSISDASATDIGFANGSDREEGTAVYGEGEDGIELEEQKQLLSTPESEDAGTGALTVKLGRPNITQIIDQTFAHSPIEKVAVVVCGPRSLGQALRRNIGRYVTRGREVWFWDESFAF</sequence>
<proteinExistence type="inferred from homology"/>
<comment type="catalytic activity">
    <reaction evidence="12">
        <text>2 a Fe(II)-siderophore + NADP(+) + H(+) = 2 a Fe(III)-siderophore + NADPH</text>
        <dbReference type="Rhea" id="RHEA:28795"/>
        <dbReference type="Rhea" id="RHEA-COMP:11342"/>
        <dbReference type="Rhea" id="RHEA-COMP:11344"/>
        <dbReference type="ChEBI" id="CHEBI:15378"/>
        <dbReference type="ChEBI" id="CHEBI:29033"/>
        <dbReference type="ChEBI" id="CHEBI:29034"/>
        <dbReference type="ChEBI" id="CHEBI:57783"/>
        <dbReference type="ChEBI" id="CHEBI:58349"/>
        <dbReference type="EC" id="1.16.1.9"/>
    </reaction>
</comment>
<keyword evidence="5" id="KW-1003">Cell membrane</keyword>
<dbReference type="InterPro" id="IPR017938">
    <property type="entry name" value="Riboflavin_synthase-like_b-brl"/>
</dbReference>
<evidence type="ECO:0000256" key="5">
    <source>
        <dbReference type="ARBA" id="ARBA00022475"/>
    </source>
</evidence>
<dbReference type="SUPFAM" id="SSF52343">
    <property type="entry name" value="Ferredoxin reductase-like, C-terminal NADP-linked domain"/>
    <property type="match status" value="1"/>
</dbReference>
<organism evidence="15 16">
    <name type="scientific">Oleoguttula mirabilis</name>
    <dbReference type="NCBI Taxonomy" id="1507867"/>
    <lineage>
        <taxon>Eukaryota</taxon>
        <taxon>Fungi</taxon>
        <taxon>Dikarya</taxon>
        <taxon>Ascomycota</taxon>
        <taxon>Pezizomycotina</taxon>
        <taxon>Dothideomycetes</taxon>
        <taxon>Dothideomycetidae</taxon>
        <taxon>Mycosphaerellales</taxon>
        <taxon>Teratosphaeriaceae</taxon>
        <taxon>Oleoguttula</taxon>
    </lineage>
</organism>
<dbReference type="InterPro" id="IPR051410">
    <property type="entry name" value="Ferric/Cupric_Reductase"/>
</dbReference>
<dbReference type="InterPro" id="IPR013130">
    <property type="entry name" value="Fe3_Rdtase_TM_dom"/>
</dbReference>
<dbReference type="InterPro" id="IPR013112">
    <property type="entry name" value="FAD-bd_8"/>
</dbReference>
<dbReference type="AlphaFoldDB" id="A0AAV9JSX9"/>
<dbReference type="SFLD" id="SFLDG01168">
    <property type="entry name" value="Ferric_reductase_subgroup_(FRE"/>
    <property type="match status" value="1"/>
</dbReference>
<evidence type="ECO:0000256" key="1">
    <source>
        <dbReference type="ARBA" id="ARBA00004651"/>
    </source>
</evidence>
<dbReference type="Pfam" id="PF08022">
    <property type="entry name" value="FAD_binding_8"/>
    <property type="match status" value="1"/>
</dbReference>
<dbReference type="SFLD" id="SFLDS00052">
    <property type="entry name" value="Ferric_Reductase_Domain"/>
    <property type="match status" value="1"/>
</dbReference>
<dbReference type="PROSITE" id="PS51384">
    <property type="entry name" value="FAD_FR"/>
    <property type="match status" value="1"/>
</dbReference>
<evidence type="ECO:0000256" key="2">
    <source>
        <dbReference type="ARBA" id="ARBA00006278"/>
    </source>
</evidence>
<reference evidence="15 16" key="1">
    <citation type="submission" date="2021-11" db="EMBL/GenBank/DDBJ databases">
        <title>Black yeast isolated from Biological Soil Crust.</title>
        <authorList>
            <person name="Kurbessoian T."/>
        </authorList>
    </citation>
    <scope>NUCLEOTIDE SEQUENCE [LARGE SCALE GENOMIC DNA]</scope>
    <source>
        <strain evidence="15 16">CCFEE 5522</strain>
    </source>
</reference>
<dbReference type="Pfam" id="PF08030">
    <property type="entry name" value="NAD_binding_6"/>
    <property type="match status" value="1"/>
</dbReference>
<keyword evidence="4" id="KW-0813">Transport</keyword>
<feature type="transmembrane region" description="Helical" evidence="13">
    <location>
        <begin position="150"/>
        <end position="172"/>
    </location>
</feature>
<dbReference type="SUPFAM" id="SSF63380">
    <property type="entry name" value="Riboflavin synthase domain-like"/>
    <property type="match status" value="1"/>
</dbReference>
<comment type="caution">
    <text evidence="15">The sequence shown here is derived from an EMBL/GenBank/DDBJ whole genome shotgun (WGS) entry which is preliminary data.</text>
</comment>
<dbReference type="InterPro" id="IPR039261">
    <property type="entry name" value="FNR_nucleotide-bd"/>
</dbReference>
<name>A0AAV9JSX9_9PEZI</name>
<dbReference type="Gene3D" id="2.40.30.10">
    <property type="entry name" value="Translation factors"/>
    <property type="match status" value="1"/>
</dbReference>
<feature type="domain" description="FAD-binding FR-type" evidence="14">
    <location>
        <begin position="195"/>
        <end position="309"/>
    </location>
</feature>
<evidence type="ECO:0000256" key="11">
    <source>
        <dbReference type="ARBA" id="ARBA00023136"/>
    </source>
</evidence>
<feature type="transmembrane region" description="Helical" evidence="13">
    <location>
        <begin position="20"/>
        <end position="39"/>
    </location>
</feature>
<keyword evidence="6 13" id="KW-0812">Transmembrane</keyword>
<dbReference type="PANTHER" id="PTHR32361">
    <property type="entry name" value="FERRIC/CUPRIC REDUCTASE TRANSMEMBRANE COMPONENT"/>
    <property type="match status" value="1"/>
</dbReference>
<dbReference type="Gene3D" id="3.40.50.80">
    <property type="entry name" value="Nucleotide-binding domain of ferredoxin-NADP reductase (FNR) module"/>
    <property type="match status" value="1"/>
</dbReference>
<protein>
    <recommendedName>
        <fullName evidence="3">ferric-chelate reductase (NADPH)</fullName>
        <ecNumber evidence="3">1.16.1.9</ecNumber>
    </recommendedName>
</protein>
<gene>
    <name evidence="15" type="ORF">LTR36_009503</name>
</gene>
<dbReference type="GO" id="GO:0006879">
    <property type="term" value="P:intracellular iron ion homeostasis"/>
    <property type="evidence" value="ECO:0007669"/>
    <property type="project" value="TreeGrafter"/>
</dbReference>
<dbReference type="GO" id="GO:0005886">
    <property type="term" value="C:plasma membrane"/>
    <property type="evidence" value="ECO:0007669"/>
    <property type="project" value="UniProtKB-SubCell"/>
</dbReference>
<accession>A0AAV9JSX9</accession>
<keyword evidence="16" id="KW-1185">Reference proteome</keyword>
<feature type="transmembrane region" description="Helical" evidence="13">
    <location>
        <begin position="91"/>
        <end position="112"/>
    </location>
</feature>
<keyword evidence="8 13" id="KW-1133">Transmembrane helix</keyword>
<feature type="transmembrane region" description="Helical" evidence="13">
    <location>
        <begin position="124"/>
        <end position="144"/>
    </location>
</feature>
<dbReference type="InterPro" id="IPR017927">
    <property type="entry name" value="FAD-bd_FR_type"/>
</dbReference>
<evidence type="ECO:0000313" key="15">
    <source>
        <dbReference type="EMBL" id="KAK4548593.1"/>
    </source>
</evidence>
<evidence type="ECO:0000256" key="13">
    <source>
        <dbReference type="SAM" id="Phobius"/>
    </source>
</evidence>
<dbReference type="GO" id="GO:0006826">
    <property type="term" value="P:iron ion transport"/>
    <property type="evidence" value="ECO:0007669"/>
    <property type="project" value="TreeGrafter"/>
</dbReference>
<evidence type="ECO:0000259" key="14">
    <source>
        <dbReference type="PROSITE" id="PS51384"/>
    </source>
</evidence>
<evidence type="ECO:0000256" key="12">
    <source>
        <dbReference type="ARBA" id="ARBA00048483"/>
    </source>
</evidence>
<evidence type="ECO:0000256" key="7">
    <source>
        <dbReference type="ARBA" id="ARBA00022982"/>
    </source>
</evidence>
<keyword evidence="9" id="KW-0560">Oxidoreductase</keyword>
<dbReference type="Proteomes" id="UP001324427">
    <property type="component" value="Unassembled WGS sequence"/>
</dbReference>
<dbReference type="CDD" id="cd06186">
    <property type="entry name" value="NOX_Duox_like_FAD_NADP"/>
    <property type="match status" value="1"/>
</dbReference>
<evidence type="ECO:0000313" key="16">
    <source>
        <dbReference type="Proteomes" id="UP001324427"/>
    </source>
</evidence>
<keyword evidence="11 13" id="KW-0472">Membrane</keyword>
<evidence type="ECO:0000256" key="4">
    <source>
        <dbReference type="ARBA" id="ARBA00022448"/>
    </source>
</evidence>
<dbReference type="EMBL" id="JAVFHQ010000007">
    <property type="protein sequence ID" value="KAK4548593.1"/>
    <property type="molecule type" value="Genomic_DNA"/>
</dbReference>
<evidence type="ECO:0000256" key="6">
    <source>
        <dbReference type="ARBA" id="ARBA00022692"/>
    </source>
</evidence>
<keyword evidence="7" id="KW-0249">Electron transport</keyword>
<evidence type="ECO:0000256" key="9">
    <source>
        <dbReference type="ARBA" id="ARBA00023002"/>
    </source>
</evidence>
<comment type="similarity">
    <text evidence="2">Belongs to the ferric reductase (FRE) family.</text>
</comment>
<evidence type="ECO:0000256" key="10">
    <source>
        <dbReference type="ARBA" id="ARBA00023065"/>
    </source>
</evidence>
<dbReference type="GO" id="GO:0015677">
    <property type="term" value="P:copper ion import"/>
    <property type="evidence" value="ECO:0007669"/>
    <property type="project" value="TreeGrafter"/>
</dbReference>
<comment type="subcellular location">
    <subcellularLocation>
        <location evidence="1">Cell membrane</location>
        <topology evidence="1">Multi-pass membrane protein</topology>
    </subcellularLocation>
</comment>
<dbReference type="GO" id="GO:0052851">
    <property type="term" value="F:ferric-chelate reductase (NADPH) activity"/>
    <property type="evidence" value="ECO:0007669"/>
    <property type="project" value="UniProtKB-EC"/>
</dbReference>